<feature type="compositionally biased region" description="Polar residues" evidence="3">
    <location>
        <begin position="721"/>
        <end position="768"/>
    </location>
</feature>
<evidence type="ECO:0000256" key="3">
    <source>
        <dbReference type="SAM" id="MobiDB-lite"/>
    </source>
</evidence>
<keyword evidence="6" id="KW-1185">Reference proteome</keyword>
<gene>
    <name evidence="5" type="ORF">M413DRAFT_446160</name>
</gene>
<name>A0A0C2YI95_HEBCY</name>
<evidence type="ECO:0000313" key="5">
    <source>
        <dbReference type="EMBL" id="KIM40777.1"/>
    </source>
</evidence>
<reference evidence="5 6" key="1">
    <citation type="submission" date="2014-04" db="EMBL/GenBank/DDBJ databases">
        <authorList>
            <consortium name="DOE Joint Genome Institute"/>
            <person name="Kuo A."/>
            <person name="Gay G."/>
            <person name="Dore J."/>
            <person name="Kohler A."/>
            <person name="Nagy L.G."/>
            <person name="Floudas D."/>
            <person name="Copeland A."/>
            <person name="Barry K.W."/>
            <person name="Cichocki N."/>
            <person name="Veneault-Fourrey C."/>
            <person name="LaButti K."/>
            <person name="Lindquist E.A."/>
            <person name="Lipzen A."/>
            <person name="Lundell T."/>
            <person name="Morin E."/>
            <person name="Murat C."/>
            <person name="Sun H."/>
            <person name="Tunlid A."/>
            <person name="Henrissat B."/>
            <person name="Grigoriev I.V."/>
            <person name="Hibbett D.S."/>
            <person name="Martin F."/>
            <person name="Nordberg H.P."/>
            <person name="Cantor M.N."/>
            <person name="Hua S.X."/>
        </authorList>
    </citation>
    <scope>NUCLEOTIDE SEQUENCE [LARGE SCALE GENOMIC DNA]</scope>
    <source>
        <strain evidence="6">h7</strain>
    </source>
</reference>
<dbReference type="AlphaFoldDB" id="A0A0C2YI95"/>
<dbReference type="InterPro" id="IPR050987">
    <property type="entry name" value="AtrR-like"/>
</dbReference>
<sequence>MSSSEEEYNGDTSAGLLLKKRRMWRACDICRKKKIRCDGVQLAGSPCSNCISNRFDCTYVGEAKKRAPKGYVDSLENKIEKLEKLEKWVRRLCPDEAVYKKLTASLDSKWTVEGPPVDPSALVGDIASNDKPNAAILETVTSSILAATDKADASRSEPHTDEDDPTLILAENLRRMALIPDDLRFVGKSSWRMFLETAIEMRRECTGDAGTFNEPGLKNKRMEFWDIRPWERKSAATSSPKYNLPDPDLALHCIDLYFLHSNLYLPVLHRPTFERCVKEGLHFADDNFTSVFLLVCAIGARHSDNPLVRLDGVDSHISAGWKWFEQVQIMKRSVLAPLRLYDLQIYCLGILYLQGTSAPQSCWTLAGIGIRLAQDVGAHRRKPHNHTLTPDDELWKRAFWVIVCCDRICSSTLGLPCAIHDEDFDLDLPVDCDDEYWEHPDPEKRFKQPPNKPSLVTSFILTIKLHRVLAFALRTMYAINKSKILLGFVGEEPEQRIVAELDSALNKWVDSVPDSLRWDPNREDEHFFNQSVFLFASYYHIQIIIHRPFIPSPTKPASLSFPSLTICANAARSCTHIVDVHRERNSKSLPFTQLCVFTSAVVLLLSIWGGKLSGLLIDPNKEMVDVHKCMKVLKASEVRWNHAGRLWDVLYELAGVGEPPSTQPSPPSMKRDREWDSPPASVSEERPVSQNDISVRIIAGSRRVGKEPSSVNQTQGLLLPQHQQSHATPPLSSTMSQAHIPSQQEPSRNSFYGQVRPNESQQSTSAPFNTAEPPTFALPVYSSDLGRLPLYGQMTFGAQAQPIHPPQLHPGSSYRYTASEPMAHASASGPSSSYEPHLAPAPQQQPYPHHHNPQGISAGYPPESSSMALGPYGTDATAGMLFDAMLGKGGYSHQRTPTYGSGPMHLSFSGVGWGSMLTTPPQLSSAPSAENMDRGVRMVTIPDRSSVYYQQQQHQSQHQWVTPQEGQQASSYPLVPDSDAQTMWSNSSTPAFKSDERSTFLSNFGELSQGNVQDRSGGQFSRQVQHQRVAQQHEQPLAYPLVINIDSDIQPNATKFELDRGPSL</sequence>
<dbReference type="STRING" id="686832.A0A0C2YI95"/>
<keyword evidence="1" id="KW-0479">Metal-binding</keyword>
<dbReference type="SMART" id="SM00906">
    <property type="entry name" value="Fungal_trans"/>
    <property type="match status" value="1"/>
</dbReference>
<keyword evidence="2" id="KW-0539">Nucleus</keyword>
<dbReference type="OrthoDB" id="4456959at2759"/>
<dbReference type="PANTHER" id="PTHR46910:SF38">
    <property type="entry name" value="ZN(2)-C6 FUNGAL-TYPE DOMAIN-CONTAINING PROTEIN"/>
    <property type="match status" value="1"/>
</dbReference>
<dbReference type="PROSITE" id="PS00463">
    <property type="entry name" value="ZN2_CY6_FUNGAL_1"/>
    <property type="match status" value="1"/>
</dbReference>
<dbReference type="GO" id="GO:0006351">
    <property type="term" value="P:DNA-templated transcription"/>
    <property type="evidence" value="ECO:0007669"/>
    <property type="project" value="InterPro"/>
</dbReference>
<dbReference type="PROSITE" id="PS50048">
    <property type="entry name" value="ZN2_CY6_FUNGAL_2"/>
    <property type="match status" value="1"/>
</dbReference>
<dbReference type="InterPro" id="IPR036864">
    <property type="entry name" value="Zn2-C6_fun-type_DNA-bd_sf"/>
</dbReference>
<dbReference type="GO" id="GO:0008270">
    <property type="term" value="F:zinc ion binding"/>
    <property type="evidence" value="ECO:0007669"/>
    <property type="project" value="InterPro"/>
</dbReference>
<dbReference type="HOGENOM" id="CLU_006019_2_1_1"/>
<evidence type="ECO:0000259" key="4">
    <source>
        <dbReference type="PROSITE" id="PS50048"/>
    </source>
</evidence>
<evidence type="ECO:0000256" key="2">
    <source>
        <dbReference type="ARBA" id="ARBA00023242"/>
    </source>
</evidence>
<protein>
    <recommendedName>
        <fullName evidence="4">Zn(2)-C6 fungal-type domain-containing protein</fullName>
    </recommendedName>
</protein>
<reference evidence="6" key="2">
    <citation type="submission" date="2015-01" db="EMBL/GenBank/DDBJ databases">
        <title>Evolutionary Origins and Diversification of the Mycorrhizal Mutualists.</title>
        <authorList>
            <consortium name="DOE Joint Genome Institute"/>
            <consortium name="Mycorrhizal Genomics Consortium"/>
            <person name="Kohler A."/>
            <person name="Kuo A."/>
            <person name="Nagy L.G."/>
            <person name="Floudas D."/>
            <person name="Copeland A."/>
            <person name="Barry K.W."/>
            <person name="Cichocki N."/>
            <person name="Veneault-Fourrey C."/>
            <person name="LaButti K."/>
            <person name="Lindquist E.A."/>
            <person name="Lipzen A."/>
            <person name="Lundell T."/>
            <person name="Morin E."/>
            <person name="Murat C."/>
            <person name="Riley R."/>
            <person name="Ohm R."/>
            <person name="Sun H."/>
            <person name="Tunlid A."/>
            <person name="Henrissat B."/>
            <person name="Grigoriev I.V."/>
            <person name="Hibbett D.S."/>
            <person name="Martin F."/>
        </authorList>
    </citation>
    <scope>NUCLEOTIDE SEQUENCE [LARGE SCALE GENOMIC DNA]</scope>
    <source>
        <strain evidence="6">h7</strain>
    </source>
</reference>
<accession>A0A0C2YI95</accession>
<dbReference type="Pfam" id="PF04082">
    <property type="entry name" value="Fungal_trans"/>
    <property type="match status" value="1"/>
</dbReference>
<dbReference type="SUPFAM" id="SSF57701">
    <property type="entry name" value="Zn2/Cys6 DNA-binding domain"/>
    <property type="match status" value="1"/>
</dbReference>
<evidence type="ECO:0000256" key="1">
    <source>
        <dbReference type="ARBA" id="ARBA00022723"/>
    </source>
</evidence>
<dbReference type="CDD" id="cd12148">
    <property type="entry name" value="fungal_TF_MHR"/>
    <property type="match status" value="1"/>
</dbReference>
<dbReference type="CDD" id="cd00067">
    <property type="entry name" value="GAL4"/>
    <property type="match status" value="1"/>
</dbReference>
<dbReference type="Gene3D" id="4.10.240.10">
    <property type="entry name" value="Zn(2)-C6 fungal-type DNA-binding domain"/>
    <property type="match status" value="1"/>
</dbReference>
<evidence type="ECO:0000313" key="6">
    <source>
        <dbReference type="Proteomes" id="UP000053424"/>
    </source>
</evidence>
<dbReference type="Proteomes" id="UP000053424">
    <property type="component" value="Unassembled WGS sequence"/>
</dbReference>
<proteinExistence type="predicted"/>
<dbReference type="InterPro" id="IPR001138">
    <property type="entry name" value="Zn2Cys6_DnaBD"/>
</dbReference>
<dbReference type="EMBL" id="KN831782">
    <property type="protein sequence ID" value="KIM40777.1"/>
    <property type="molecule type" value="Genomic_DNA"/>
</dbReference>
<organism evidence="5 6">
    <name type="scientific">Hebeloma cylindrosporum</name>
    <dbReference type="NCBI Taxonomy" id="76867"/>
    <lineage>
        <taxon>Eukaryota</taxon>
        <taxon>Fungi</taxon>
        <taxon>Dikarya</taxon>
        <taxon>Basidiomycota</taxon>
        <taxon>Agaricomycotina</taxon>
        <taxon>Agaricomycetes</taxon>
        <taxon>Agaricomycetidae</taxon>
        <taxon>Agaricales</taxon>
        <taxon>Agaricineae</taxon>
        <taxon>Hymenogastraceae</taxon>
        <taxon>Hebeloma</taxon>
    </lineage>
</organism>
<dbReference type="Pfam" id="PF00172">
    <property type="entry name" value="Zn_clus"/>
    <property type="match status" value="1"/>
</dbReference>
<feature type="region of interest" description="Disordered" evidence="3">
    <location>
        <begin position="657"/>
        <end position="689"/>
    </location>
</feature>
<feature type="domain" description="Zn(2)-C6 fungal-type" evidence="4">
    <location>
        <begin position="26"/>
        <end position="59"/>
    </location>
</feature>
<feature type="region of interest" description="Disordered" evidence="3">
    <location>
        <begin position="822"/>
        <end position="871"/>
    </location>
</feature>
<feature type="region of interest" description="Disordered" evidence="3">
    <location>
        <begin position="721"/>
        <end position="771"/>
    </location>
</feature>
<dbReference type="PANTHER" id="PTHR46910">
    <property type="entry name" value="TRANSCRIPTION FACTOR PDR1"/>
    <property type="match status" value="1"/>
</dbReference>
<dbReference type="SMART" id="SM00066">
    <property type="entry name" value="GAL4"/>
    <property type="match status" value="1"/>
</dbReference>
<dbReference type="GO" id="GO:0003677">
    <property type="term" value="F:DNA binding"/>
    <property type="evidence" value="ECO:0007669"/>
    <property type="project" value="InterPro"/>
</dbReference>
<dbReference type="GO" id="GO:0000981">
    <property type="term" value="F:DNA-binding transcription factor activity, RNA polymerase II-specific"/>
    <property type="evidence" value="ECO:0007669"/>
    <property type="project" value="InterPro"/>
</dbReference>
<dbReference type="InterPro" id="IPR007219">
    <property type="entry name" value="XnlR_reg_dom"/>
</dbReference>
<feature type="compositionally biased region" description="Low complexity" evidence="3">
    <location>
        <begin position="836"/>
        <end position="847"/>
    </location>
</feature>